<dbReference type="GO" id="GO:0005737">
    <property type="term" value="C:cytoplasm"/>
    <property type="evidence" value="ECO:0007669"/>
    <property type="project" value="UniProtKB-SubCell"/>
</dbReference>
<dbReference type="GO" id="GO:0004636">
    <property type="term" value="F:phosphoribosyl-ATP diphosphatase activity"/>
    <property type="evidence" value="ECO:0007669"/>
    <property type="project" value="UniProtKB-UniRule"/>
</dbReference>
<proteinExistence type="inferred from homology"/>
<keyword evidence="5 11" id="KW-0963">Cytoplasm</keyword>
<evidence type="ECO:0000256" key="6">
    <source>
        <dbReference type="ARBA" id="ARBA00022605"/>
    </source>
</evidence>
<keyword evidence="10 11" id="KW-0368">Histidine biosynthesis</keyword>
<reference evidence="12 13" key="1">
    <citation type="submission" date="2019-02" db="EMBL/GenBank/DDBJ databases">
        <title>Hansschlegelia quercus sp. nov., a novel methylotrophic bacterium from buds of oak (Quercus robur L.).</title>
        <authorList>
            <person name="Agafonova N.V."/>
            <person name="Kaparullina E.N."/>
            <person name="Grouzdev D.S."/>
            <person name="Doronina N.V."/>
        </authorList>
    </citation>
    <scope>NUCLEOTIDE SEQUENCE [LARGE SCALE GENOMIC DNA]</scope>
    <source>
        <strain evidence="12 13">Dub</strain>
    </source>
</reference>
<dbReference type="Proteomes" id="UP000291613">
    <property type="component" value="Unassembled WGS sequence"/>
</dbReference>
<organism evidence="12 13">
    <name type="scientific">Hansschlegelia quercus</name>
    <dbReference type="NCBI Taxonomy" id="2528245"/>
    <lineage>
        <taxon>Bacteria</taxon>
        <taxon>Pseudomonadati</taxon>
        <taxon>Pseudomonadota</taxon>
        <taxon>Alphaproteobacteria</taxon>
        <taxon>Hyphomicrobiales</taxon>
        <taxon>Methylopilaceae</taxon>
        <taxon>Hansschlegelia</taxon>
    </lineage>
</organism>
<dbReference type="OrthoDB" id="9814738at2"/>
<dbReference type="EC" id="3.6.1.31" evidence="11"/>
<dbReference type="GO" id="GO:0000105">
    <property type="term" value="P:L-histidine biosynthetic process"/>
    <property type="evidence" value="ECO:0007669"/>
    <property type="project" value="UniProtKB-UniRule"/>
</dbReference>
<dbReference type="InterPro" id="IPR021130">
    <property type="entry name" value="PRib-ATP_PPHydrolase-like"/>
</dbReference>
<dbReference type="HAMAP" id="MF_01020">
    <property type="entry name" value="HisE"/>
    <property type="match status" value="1"/>
</dbReference>
<dbReference type="Pfam" id="PF01503">
    <property type="entry name" value="PRA-PH"/>
    <property type="match status" value="1"/>
</dbReference>
<evidence type="ECO:0000313" key="12">
    <source>
        <dbReference type="EMBL" id="TBN47635.1"/>
    </source>
</evidence>
<keyword evidence="8 11" id="KW-0378">Hydrolase</keyword>
<dbReference type="NCBIfam" id="NF001613">
    <property type="entry name" value="PRK00400.1-5"/>
    <property type="match status" value="1"/>
</dbReference>
<evidence type="ECO:0000256" key="11">
    <source>
        <dbReference type="HAMAP-Rule" id="MF_01020"/>
    </source>
</evidence>
<keyword evidence="13" id="KW-1185">Reference proteome</keyword>
<dbReference type="InterPro" id="IPR008179">
    <property type="entry name" value="HisE"/>
</dbReference>
<dbReference type="UniPathway" id="UPA00031">
    <property type="reaction ID" value="UER00007"/>
</dbReference>
<comment type="catalytic activity">
    <reaction evidence="1 11">
        <text>1-(5-phospho-beta-D-ribosyl)-ATP + H2O = 1-(5-phospho-beta-D-ribosyl)-5'-AMP + diphosphate + H(+)</text>
        <dbReference type="Rhea" id="RHEA:22828"/>
        <dbReference type="ChEBI" id="CHEBI:15377"/>
        <dbReference type="ChEBI" id="CHEBI:15378"/>
        <dbReference type="ChEBI" id="CHEBI:33019"/>
        <dbReference type="ChEBI" id="CHEBI:59457"/>
        <dbReference type="ChEBI" id="CHEBI:73183"/>
        <dbReference type="EC" id="3.6.1.31"/>
    </reaction>
</comment>
<evidence type="ECO:0000256" key="1">
    <source>
        <dbReference type="ARBA" id="ARBA00001460"/>
    </source>
</evidence>
<evidence type="ECO:0000256" key="7">
    <source>
        <dbReference type="ARBA" id="ARBA00022741"/>
    </source>
</evidence>
<protein>
    <recommendedName>
        <fullName evidence="11">Phosphoribosyl-ATP pyrophosphatase</fullName>
        <shortName evidence="11">PRA-PH</shortName>
        <ecNumber evidence="11">3.6.1.31</ecNumber>
    </recommendedName>
</protein>
<keyword evidence="6 11" id="KW-0028">Amino-acid biosynthesis</keyword>
<sequence>MMAFTLDDLDAIVAARAGAKSDASYTRSLIEAGPARCAKKLGEEGVEAALATVAGTKVELASEAADVFYHLLVALRARDVPLADVMAELERRTAQSGLAEKASRQ</sequence>
<comment type="caution">
    <text evidence="12">The sequence shown here is derived from an EMBL/GenBank/DDBJ whole genome shotgun (WGS) entry which is preliminary data.</text>
</comment>
<dbReference type="EMBL" id="SIUB01000010">
    <property type="protein sequence ID" value="TBN47635.1"/>
    <property type="molecule type" value="Genomic_DNA"/>
</dbReference>
<evidence type="ECO:0000313" key="13">
    <source>
        <dbReference type="Proteomes" id="UP000291613"/>
    </source>
</evidence>
<dbReference type="CDD" id="cd11534">
    <property type="entry name" value="NTP-PPase_HisIE_like"/>
    <property type="match status" value="1"/>
</dbReference>
<evidence type="ECO:0000256" key="10">
    <source>
        <dbReference type="ARBA" id="ARBA00023102"/>
    </source>
</evidence>
<gene>
    <name evidence="11" type="primary">hisE</name>
    <name evidence="12" type="ORF">EYR15_15885</name>
</gene>
<comment type="subcellular location">
    <subcellularLocation>
        <location evidence="2 11">Cytoplasm</location>
    </subcellularLocation>
</comment>
<evidence type="ECO:0000256" key="9">
    <source>
        <dbReference type="ARBA" id="ARBA00022840"/>
    </source>
</evidence>
<keyword evidence="9 11" id="KW-0067">ATP-binding</keyword>
<dbReference type="SUPFAM" id="SSF101386">
    <property type="entry name" value="all-alpha NTP pyrophosphatases"/>
    <property type="match status" value="1"/>
</dbReference>
<dbReference type="PANTHER" id="PTHR42945">
    <property type="entry name" value="HISTIDINE BIOSYNTHESIS BIFUNCTIONAL PROTEIN"/>
    <property type="match status" value="1"/>
</dbReference>
<evidence type="ECO:0000256" key="4">
    <source>
        <dbReference type="ARBA" id="ARBA00009392"/>
    </source>
</evidence>
<evidence type="ECO:0000256" key="5">
    <source>
        <dbReference type="ARBA" id="ARBA00022490"/>
    </source>
</evidence>
<keyword evidence="7 11" id="KW-0547">Nucleotide-binding</keyword>
<dbReference type="RefSeq" id="WP_131004553.1">
    <property type="nucleotide sequence ID" value="NZ_JBHSZR010000006.1"/>
</dbReference>
<dbReference type="AlphaFoldDB" id="A0A4Q9GGM7"/>
<accession>A0A4Q9GGM7</accession>
<name>A0A4Q9GGM7_9HYPH</name>
<comment type="similarity">
    <text evidence="4 11">Belongs to the PRA-PH family.</text>
</comment>
<evidence type="ECO:0000256" key="2">
    <source>
        <dbReference type="ARBA" id="ARBA00004496"/>
    </source>
</evidence>
<evidence type="ECO:0000256" key="3">
    <source>
        <dbReference type="ARBA" id="ARBA00005204"/>
    </source>
</evidence>
<dbReference type="PANTHER" id="PTHR42945:SF9">
    <property type="entry name" value="HISTIDINE BIOSYNTHESIS BIFUNCTIONAL PROTEIN HISIE"/>
    <property type="match status" value="1"/>
</dbReference>
<dbReference type="NCBIfam" id="TIGR03188">
    <property type="entry name" value="histidine_hisI"/>
    <property type="match status" value="1"/>
</dbReference>
<comment type="pathway">
    <text evidence="3 11">Amino-acid biosynthesis; L-histidine biosynthesis; L-histidine from 5-phospho-alpha-D-ribose 1-diphosphate: step 2/9.</text>
</comment>
<dbReference type="GO" id="GO:0005524">
    <property type="term" value="F:ATP binding"/>
    <property type="evidence" value="ECO:0007669"/>
    <property type="project" value="UniProtKB-KW"/>
</dbReference>
<dbReference type="Gene3D" id="1.10.287.1080">
    <property type="entry name" value="MazG-like"/>
    <property type="match status" value="1"/>
</dbReference>
<evidence type="ECO:0000256" key="8">
    <source>
        <dbReference type="ARBA" id="ARBA00022801"/>
    </source>
</evidence>